<reference evidence="2 3" key="1">
    <citation type="submission" date="2019-07" db="EMBL/GenBank/DDBJ databases">
        <title>Finished genome of Venturia effusa.</title>
        <authorList>
            <person name="Young C.A."/>
            <person name="Cox M.P."/>
            <person name="Ganley A.R.D."/>
            <person name="David W.J."/>
        </authorList>
    </citation>
    <scope>NUCLEOTIDE SEQUENCE [LARGE SCALE GENOMIC DNA]</scope>
    <source>
        <strain evidence="3">albino</strain>
    </source>
</reference>
<gene>
    <name evidence="2" type="ORF">FKW77_004373</name>
</gene>
<keyword evidence="3" id="KW-1185">Reference proteome</keyword>
<dbReference type="GO" id="GO:0004725">
    <property type="term" value="F:protein tyrosine phosphatase activity"/>
    <property type="evidence" value="ECO:0007669"/>
    <property type="project" value="TreeGrafter"/>
</dbReference>
<evidence type="ECO:0000313" key="2">
    <source>
        <dbReference type="EMBL" id="QDS69372.1"/>
    </source>
</evidence>
<dbReference type="PANTHER" id="PTHR10828">
    <property type="entry name" value="M-PHASE INDUCER PHOSPHATASE DUAL SPECIFICITY PHOSPHATASE CDC25"/>
    <property type="match status" value="1"/>
</dbReference>
<dbReference type="PANTHER" id="PTHR10828:SF38">
    <property type="entry name" value="ARSENICAL-RESISTANCE PROTEIN 2-RELATED"/>
    <property type="match status" value="1"/>
</dbReference>
<sequence>MLLIYTTELPGCDFTLYHFEPPPAWIHQRLMQRKRLRLMDLASLYTYQNRRPATSRAMPTVASLDKIQRETLASHISTKPLSAEDSPIAVVDVRDSDHVGGHVAGSIHAPTPSLDWKMPELVRTLKDKDVVIFHCALSQVRGPAAALRYLRERERLIGPTKSEGQHGDEEKEVEGKAGAIHKSGEGIKMKGEQKIYVLEGGFVKWQEKYGKDKTLTDAYAEDIWAEGYWM</sequence>
<dbReference type="GO" id="GO:0005737">
    <property type="term" value="C:cytoplasm"/>
    <property type="evidence" value="ECO:0007669"/>
    <property type="project" value="TreeGrafter"/>
</dbReference>
<dbReference type="STRING" id="50376.A0A517L161"/>
<evidence type="ECO:0000259" key="1">
    <source>
        <dbReference type="PROSITE" id="PS50206"/>
    </source>
</evidence>
<proteinExistence type="predicted"/>
<dbReference type="SUPFAM" id="SSF52821">
    <property type="entry name" value="Rhodanese/Cell cycle control phosphatase"/>
    <property type="match status" value="1"/>
</dbReference>
<dbReference type="EMBL" id="CP042187">
    <property type="protein sequence ID" value="QDS69372.1"/>
    <property type="molecule type" value="Genomic_DNA"/>
</dbReference>
<name>A0A517L161_9PEZI</name>
<dbReference type="AlphaFoldDB" id="A0A517L161"/>
<dbReference type="OrthoDB" id="102559at2759"/>
<protein>
    <recommendedName>
        <fullName evidence="1">Rhodanese domain-containing protein</fullName>
    </recommendedName>
</protein>
<dbReference type="Proteomes" id="UP000316270">
    <property type="component" value="Chromosome 3"/>
</dbReference>
<dbReference type="SMART" id="SM00450">
    <property type="entry name" value="RHOD"/>
    <property type="match status" value="1"/>
</dbReference>
<dbReference type="Gene3D" id="3.40.250.10">
    <property type="entry name" value="Rhodanese-like domain"/>
    <property type="match status" value="1"/>
</dbReference>
<organism evidence="2 3">
    <name type="scientific">Venturia effusa</name>
    <dbReference type="NCBI Taxonomy" id="50376"/>
    <lineage>
        <taxon>Eukaryota</taxon>
        <taxon>Fungi</taxon>
        <taxon>Dikarya</taxon>
        <taxon>Ascomycota</taxon>
        <taxon>Pezizomycotina</taxon>
        <taxon>Dothideomycetes</taxon>
        <taxon>Pleosporomycetidae</taxon>
        <taxon>Venturiales</taxon>
        <taxon>Venturiaceae</taxon>
        <taxon>Venturia</taxon>
    </lineage>
</organism>
<accession>A0A517L161</accession>
<evidence type="ECO:0000313" key="3">
    <source>
        <dbReference type="Proteomes" id="UP000316270"/>
    </source>
</evidence>
<dbReference type="PROSITE" id="PS50206">
    <property type="entry name" value="RHODANESE_3"/>
    <property type="match status" value="1"/>
</dbReference>
<dbReference type="InterPro" id="IPR036873">
    <property type="entry name" value="Rhodanese-like_dom_sf"/>
</dbReference>
<dbReference type="GO" id="GO:0005634">
    <property type="term" value="C:nucleus"/>
    <property type="evidence" value="ECO:0007669"/>
    <property type="project" value="TreeGrafter"/>
</dbReference>
<dbReference type="Pfam" id="PF00581">
    <property type="entry name" value="Rhodanese"/>
    <property type="match status" value="1"/>
</dbReference>
<dbReference type="InterPro" id="IPR001763">
    <property type="entry name" value="Rhodanese-like_dom"/>
</dbReference>
<feature type="domain" description="Rhodanese" evidence="1">
    <location>
        <begin position="84"/>
        <end position="214"/>
    </location>
</feature>